<dbReference type="Proteomes" id="UP001596504">
    <property type="component" value="Unassembled WGS sequence"/>
</dbReference>
<feature type="domain" description="Trehalase-like N-terminal" evidence="2">
    <location>
        <begin position="10"/>
        <end position="142"/>
    </location>
</feature>
<dbReference type="EMBL" id="JBHTCJ010000012">
    <property type="protein sequence ID" value="MFC7343895.1"/>
    <property type="molecule type" value="Genomic_DNA"/>
</dbReference>
<evidence type="ECO:0000313" key="4">
    <source>
        <dbReference type="Proteomes" id="UP001596504"/>
    </source>
</evidence>
<organism evidence="3 4">
    <name type="scientific">Saccharopolyspora griseoalba</name>
    <dbReference type="NCBI Taxonomy" id="1431848"/>
    <lineage>
        <taxon>Bacteria</taxon>
        <taxon>Bacillati</taxon>
        <taxon>Actinomycetota</taxon>
        <taxon>Actinomycetes</taxon>
        <taxon>Pseudonocardiales</taxon>
        <taxon>Pseudonocardiaceae</taxon>
        <taxon>Saccharopolyspora</taxon>
    </lineage>
</organism>
<sequence>MSGAHEFMPQPLAEHAVLADGYRGGVCGPRGDIVWMCAPLWHDDAVFSTLLGGAGAYTVEPVEPFVRGGYYEPRSLIWRHGWVTTSTIVECREALARPARRNEVVLLRRIEAVEREARLRVELDVRAGYGQQPAQDLARCEGGRWTGRCGRLRMLWSGARDASADDTGALRAEVTGPAGEHRDFALQLTTEPVDPALAWQRTASTWEREIPRFDHVVAPGDAQHAHAVLRGMTMPGRGMAAAATMALPERAERGRTTTTATRGYATSATPGSRRHPPGMTRCWTTTR</sequence>
<protein>
    <submittedName>
        <fullName evidence="3">Trehalase-like domain-containing protein</fullName>
    </submittedName>
</protein>
<evidence type="ECO:0000259" key="2">
    <source>
        <dbReference type="Pfam" id="PF19291"/>
    </source>
</evidence>
<gene>
    <name evidence="3" type="ORF">ACFQRI_21020</name>
</gene>
<proteinExistence type="predicted"/>
<name>A0ABW2LQV8_9PSEU</name>
<feature type="region of interest" description="Disordered" evidence="1">
    <location>
        <begin position="253"/>
        <end position="287"/>
    </location>
</feature>
<dbReference type="InterPro" id="IPR045582">
    <property type="entry name" value="Trehalase-like_N"/>
</dbReference>
<dbReference type="RefSeq" id="WP_380671243.1">
    <property type="nucleotide sequence ID" value="NZ_JBHTCJ010000012.1"/>
</dbReference>
<accession>A0ABW2LQV8</accession>
<reference evidence="4" key="1">
    <citation type="journal article" date="2019" name="Int. J. Syst. Evol. Microbiol.">
        <title>The Global Catalogue of Microorganisms (GCM) 10K type strain sequencing project: providing services to taxonomists for standard genome sequencing and annotation.</title>
        <authorList>
            <consortium name="The Broad Institute Genomics Platform"/>
            <consortium name="The Broad Institute Genome Sequencing Center for Infectious Disease"/>
            <person name="Wu L."/>
            <person name="Ma J."/>
        </authorList>
    </citation>
    <scope>NUCLEOTIDE SEQUENCE [LARGE SCALE GENOMIC DNA]</scope>
    <source>
        <strain evidence="4">WLHS5</strain>
    </source>
</reference>
<dbReference type="Pfam" id="PF19291">
    <property type="entry name" value="TREH_N"/>
    <property type="match status" value="1"/>
</dbReference>
<feature type="compositionally biased region" description="Low complexity" evidence="1">
    <location>
        <begin position="256"/>
        <end position="269"/>
    </location>
</feature>
<comment type="caution">
    <text evidence="3">The sequence shown here is derived from an EMBL/GenBank/DDBJ whole genome shotgun (WGS) entry which is preliminary data.</text>
</comment>
<keyword evidence="4" id="KW-1185">Reference proteome</keyword>
<evidence type="ECO:0000313" key="3">
    <source>
        <dbReference type="EMBL" id="MFC7343895.1"/>
    </source>
</evidence>
<evidence type="ECO:0000256" key="1">
    <source>
        <dbReference type="SAM" id="MobiDB-lite"/>
    </source>
</evidence>